<dbReference type="AlphaFoldDB" id="A0A0E3VT46"/>
<feature type="domain" description="PilZ" evidence="8">
    <location>
        <begin position="350"/>
        <end position="435"/>
    </location>
</feature>
<evidence type="ECO:0000256" key="2">
    <source>
        <dbReference type="ARBA" id="ARBA00022676"/>
    </source>
</evidence>
<dbReference type="Pfam" id="PF13632">
    <property type="entry name" value="Glyco_trans_2_3"/>
    <property type="match status" value="1"/>
</dbReference>
<feature type="transmembrane region" description="Helical" evidence="7">
    <location>
        <begin position="219"/>
        <end position="237"/>
    </location>
</feature>
<feature type="transmembrane region" description="Helical" evidence="7">
    <location>
        <begin position="249"/>
        <end position="267"/>
    </location>
</feature>
<feature type="transmembrane region" description="Helical" evidence="7">
    <location>
        <begin position="184"/>
        <end position="207"/>
    </location>
</feature>
<evidence type="ECO:0000256" key="7">
    <source>
        <dbReference type="SAM" id="Phobius"/>
    </source>
</evidence>
<keyword evidence="6 7" id="KW-0472">Membrane</keyword>
<keyword evidence="2" id="KW-0328">Glycosyltransferase</keyword>
<evidence type="ECO:0000259" key="9">
    <source>
        <dbReference type="Pfam" id="PF13632"/>
    </source>
</evidence>
<name>A0A0E3VT46_9BRAD</name>
<evidence type="ECO:0000313" key="10">
    <source>
        <dbReference type="EMBL" id="BAR55025.1"/>
    </source>
</evidence>
<feature type="transmembrane region" description="Helical" evidence="7">
    <location>
        <begin position="293"/>
        <end position="313"/>
    </location>
</feature>
<dbReference type="Pfam" id="PF07238">
    <property type="entry name" value="PilZ"/>
    <property type="match status" value="1"/>
</dbReference>
<keyword evidence="3" id="KW-0808">Transferase</keyword>
<evidence type="ECO:0000256" key="1">
    <source>
        <dbReference type="ARBA" id="ARBA00004141"/>
    </source>
</evidence>
<dbReference type="GO" id="GO:0005886">
    <property type="term" value="C:plasma membrane"/>
    <property type="evidence" value="ECO:0007669"/>
    <property type="project" value="TreeGrafter"/>
</dbReference>
<dbReference type="PANTHER" id="PTHR43867:SF2">
    <property type="entry name" value="CELLULOSE SYNTHASE CATALYTIC SUBUNIT A [UDP-FORMING]"/>
    <property type="match status" value="1"/>
</dbReference>
<keyword evidence="4 7" id="KW-0812">Transmembrane</keyword>
<comment type="subcellular location">
    <subcellularLocation>
        <location evidence="1">Membrane</location>
        <topology evidence="1">Multi-pass membrane protein</topology>
    </subcellularLocation>
</comment>
<accession>A0A0E3VT46</accession>
<dbReference type="PANTHER" id="PTHR43867">
    <property type="entry name" value="CELLULOSE SYNTHASE CATALYTIC SUBUNIT A [UDP-FORMING]"/>
    <property type="match status" value="1"/>
</dbReference>
<proteinExistence type="predicted"/>
<evidence type="ECO:0000256" key="5">
    <source>
        <dbReference type="ARBA" id="ARBA00022989"/>
    </source>
</evidence>
<evidence type="ECO:0000256" key="4">
    <source>
        <dbReference type="ARBA" id="ARBA00022692"/>
    </source>
</evidence>
<dbReference type="SUPFAM" id="SSF53448">
    <property type="entry name" value="Nucleotide-diphospho-sugar transferases"/>
    <property type="match status" value="1"/>
</dbReference>
<dbReference type="SUPFAM" id="SSF141371">
    <property type="entry name" value="PilZ domain-like"/>
    <property type="match status" value="1"/>
</dbReference>
<sequence length="463" mass="51410">MVGLADPPDFISILDADFVPLPEFLARAMCLFRDQGVGVVQTPQHFINADPIQTNLAATKVWPDEQRFFFDILMPSKDAWGVAFCCGTSSVIRFSSLVKIGGFPTDSVTEDYLLTLRLKEIGARTVYLNERLTLGLAPEGLKEYITQRGRWCLGFMQILRGRSGPLSRRSQLDVIDRLSLIEAFMSWTSTYVVKVFGLVVPSLYLLFGIKAVQADLSELLGYFLPLYLWYSLTMAWISRGRSMAGMSDVAQYIALPAVLKAVATGLLKPHGHKFKVTAKGGDRDQRFIEWPLLRVYGTALAITLAGIAYAFVLHAQGDIIAYGGLALAWSLYNAIILTIVCLVSIEQPRRRKAERFERDEPVLFNIGGRPGVYRLADMSITGARFVSDNPPPVGIAVHCTLRERNVAALVVRRTADGFAIRFDETLNTRVDLIRAFYSGDYVTAFTGIRAAPLGKAIMMRIFG</sequence>
<evidence type="ECO:0000256" key="6">
    <source>
        <dbReference type="ARBA" id="ARBA00023136"/>
    </source>
</evidence>
<dbReference type="GO" id="GO:0035438">
    <property type="term" value="F:cyclic-di-GMP binding"/>
    <property type="evidence" value="ECO:0007669"/>
    <property type="project" value="InterPro"/>
</dbReference>
<dbReference type="InterPro" id="IPR009875">
    <property type="entry name" value="PilZ_domain"/>
</dbReference>
<keyword evidence="5 7" id="KW-1133">Transmembrane helix</keyword>
<protein>
    <submittedName>
        <fullName evidence="10">Cellulose synthase catalytic subunit</fullName>
    </submittedName>
</protein>
<reference evidence="10 11" key="1">
    <citation type="submission" date="2014-11" db="EMBL/GenBank/DDBJ databases">
        <title>Symbiosis island explosion on the genome of extra-slow-growing strains of soybean bradyrhizobia with massive insertion sequences.</title>
        <authorList>
            <person name="Iida T."/>
            <person name="Minamisawa K."/>
        </authorList>
    </citation>
    <scope>NUCLEOTIDE SEQUENCE [LARGE SCALE GENOMIC DNA]</scope>
    <source>
        <strain evidence="10 11">NK6</strain>
    </source>
</reference>
<gene>
    <name evidence="10" type="ORF">NK6_1841</name>
</gene>
<feature type="transmembrane region" description="Helical" evidence="7">
    <location>
        <begin position="319"/>
        <end position="345"/>
    </location>
</feature>
<feature type="domain" description="Glycosyltransferase 2-like" evidence="9">
    <location>
        <begin position="11"/>
        <end position="235"/>
    </location>
</feature>
<dbReference type="Gene3D" id="3.90.550.10">
    <property type="entry name" value="Spore Coat Polysaccharide Biosynthesis Protein SpsA, Chain A"/>
    <property type="match status" value="1"/>
</dbReference>
<dbReference type="InterPro" id="IPR029044">
    <property type="entry name" value="Nucleotide-diphossugar_trans"/>
</dbReference>
<dbReference type="GO" id="GO:0016758">
    <property type="term" value="F:hexosyltransferase activity"/>
    <property type="evidence" value="ECO:0007669"/>
    <property type="project" value="TreeGrafter"/>
</dbReference>
<dbReference type="Proteomes" id="UP000063308">
    <property type="component" value="Chromosome"/>
</dbReference>
<dbReference type="EMBL" id="AP014685">
    <property type="protein sequence ID" value="BAR55025.1"/>
    <property type="molecule type" value="Genomic_DNA"/>
</dbReference>
<dbReference type="InterPro" id="IPR050321">
    <property type="entry name" value="Glycosyltr_2/OpgH_subfam"/>
</dbReference>
<evidence type="ECO:0000259" key="8">
    <source>
        <dbReference type="Pfam" id="PF07238"/>
    </source>
</evidence>
<evidence type="ECO:0000313" key="11">
    <source>
        <dbReference type="Proteomes" id="UP000063308"/>
    </source>
</evidence>
<dbReference type="InterPro" id="IPR001173">
    <property type="entry name" value="Glyco_trans_2-like"/>
</dbReference>
<evidence type="ECO:0000256" key="3">
    <source>
        <dbReference type="ARBA" id="ARBA00022679"/>
    </source>
</evidence>
<organism evidence="10 11">
    <name type="scientific">Bradyrhizobium diazoefficiens</name>
    <dbReference type="NCBI Taxonomy" id="1355477"/>
    <lineage>
        <taxon>Bacteria</taxon>
        <taxon>Pseudomonadati</taxon>
        <taxon>Pseudomonadota</taxon>
        <taxon>Alphaproteobacteria</taxon>
        <taxon>Hyphomicrobiales</taxon>
        <taxon>Nitrobacteraceae</taxon>
        <taxon>Bradyrhizobium</taxon>
    </lineage>
</organism>